<keyword evidence="3" id="KW-1185">Reference proteome</keyword>
<accession>A0ABW2LSW7</accession>
<evidence type="ECO:0000256" key="1">
    <source>
        <dbReference type="SAM" id="MobiDB-lite"/>
    </source>
</evidence>
<evidence type="ECO:0000313" key="3">
    <source>
        <dbReference type="Proteomes" id="UP001596550"/>
    </source>
</evidence>
<dbReference type="EMBL" id="JBHTCR010000001">
    <property type="protein sequence ID" value="MFC7345646.1"/>
    <property type="molecule type" value="Genomic_DNA"/>
</dbReference>
<organism evidence="2 3">
    <name type="scientific">Chryseobacterium zhengzhouense</name>
    <dbReference type="NCBI Taxonomy" id="1636086"/>
    <lineage>
        <taxon>Bacteria</taxon>
        <taxon>Pseudomonadati</taxon>
        <taxon>Bacteroidota</taxon>
        <taxon>Flavobacteriia</taxon>
        <taxon>Flavobacteriales</taxon>
        <taxon>Weeksellaceae</taxon>
        <taxon>Chryseobacterium group</taxon>
        <taxon>Chryseobacterium</taxon>
    </lineage>
</organism>
<feature type="region of interest" description="Disordered" evidence="1">
    <location>
        <begin position="32"/>
        <end position="75"/>
    </location>
</feature>
<reference evidence="3" key="1">
    <citation type="journal article" date="2019" name="Int. J. Syst. Evol. Microbiol.">
        <title>The Global Catalogue of Microorganisms (GCM) 10K type strain sequencing project: providing services to taxonomists for standard genome sequencing and annotation.</title>
        <authorList>
            <consortium name="The Broad Institute Genomics Platform"/>
            <consortium name="The Broad Institute Genome Sequencing Center for Infectious Disease"/>
            <person name="Wu L."/>
            <person name="Ma J."/>
        </authorList>
    </citation>
    <scope>NUCLEOTIDE SEQUENCE [LARGE SCALE GENOMIC DNA]</scope>
    <source>
        <strain evidence="3">CCUG 54781</strain>
    </source>
</reference>
<comment type="caution">
    <text evidence="2">The sequence shown here is derived from an EMBL/GenBank/DDBJ whole genome shotgun (WGS) entry which is preliminary data.</text>
</comment>
<proteinExistence type="predicted"/>
<name>A0ABW2LSW7_9FLAO</name>
<dbReference type="Proteomes" id="UP001596550">
    <property type="component" value="Unassembled WGS sequence"/>
</dbReference>
<gene>
    <name evidence="2" type="ORF">ACFQO9_02805</name>
</gene>
<dbReference type="RefSeq" id="WP_378173223.1">
    <property type="nucleotide sequence ID" value="NZ_JBHTCR010000001.1"/>
</dbReference>
<sequence length="75" mass="8695">MKLKIISSLVILLCLNTISCREIENTTAEDMKLEEKITPESNASRTQRTDSIRNHSIEDNYPDPPKTGHQWRIRN</sequence>
<feature type="compositionally biased region" description="Basic and acidic residues" evidence="1">
    <location>
        <begin position="47"/>
        <end position="58"/>
    </location>
</feature>
<evidence type="ECO:0000313" key="2">
    <source>
        <dbReference type="EMBL" id="MFC7345646.1"/>
    </source>
</evidence>
<protein>
    <submittedName>
        <fullName evidence="2">Uncharacterized protein</fullName>
    </submittedName>
</protein>